<evidence type="ECO:0000313" key="3">
    <source>
        <dbReference type="EMBL" id="ANC76394.1"/>
    </source>
</evidence>
<dbReference type="PROSITE" id="PS50937">
    <property type="entry name" value="HTH_MERR_2"/>
    <property type="match status" value="1"/>
</dbReference>
<dbReference type="SUPFAM" id="SSF46955">
    <property type="entry name" value="Putative DNA-binding domain"/>
    <property type="match status" value="1"/>
</dbReference>
<dbReference type="Pfam" id="PF13411">
    <property type="entry name" value="MerR_1"/>
    <property type="match status" value="1"/>
</dbReference>
<keyword evidence="4" id="KW-1185">Reference proteome</keyword>
<dbReference type="Proteomes" id="UP000076623">
    <property type="component" value="Chromosome"/>
</dbReference>
<keyword evidence="1" id="KW-0238">DNA-binding</keyword>
<protein>
    <recommendedName>
        <fullName evidence="2">HTH merR-type domain-containing protein</fullName>
    </recommendedName>
</protein>
<dbReference type="PANTHER" id="PTHR30204:SF96">
    <property type="entry name" value="CHROMOSOME-ANCHORING PROTEIN RACA"/>
    <property type="match status" value="1"/>
</dbReference>
<feature type="domain" description="HTH merR-type" evidence="2">
    <location>
        <begin position="3"/>
        <end position="72"/>
    </location>
</feature>
<reference evidence="3 4" key="1">
    <citation type="submission" date="2016-04" db="EMBL/GenBank/DDBJ databases">
        <title>Complete genome sequence of Fictibacillus phosphorivorans G25-29, a strain toxic to nematodes.</title>
        <authorList>
            <person name="Zheng Z."/>
        </authorList>
    </citation>
    <scope>NUCLEOTIDE SEQUENCE [LARGE SCALE GENOMIC DNA]</scope>
    <source>
        <strain evidence="3 4">G25-29</strain>
    </source>
</reference>
<evidence type="ECO:0000259" key="2">
    <source>
        <dbReference type="PROSITE" id="PS50937"/>
    </source>
</evidence>
<dbReference type="EMBL" id="CP015378">
    <property type="protein sequence ID" value="ANC76394.1"/>
    <property type="molecule type" value="Genomic_DNA"/>
</dbReference>
<dbReference type="InterPro" id="IPR000551">
    <property type="entry name" value="MerR-type_HTH_dom"/>
</dbReference>
<dbReference type="InterPro" id="IPR009061">
    <property type="entry name" value="DNA-bd_dom_put_sf"/>
</dbReference>
<proteinExistence type="predicted"/>
<dbReference type="RefSeq" id="WP_066392438.1">
    <property type="nucleotide sequence ID" value="NZ_CP015378.1"/>
</dbReference>
<accession>A0A160IK70</accession>
<name>A0A160IK70_9BACL</name>
<dbReference type="GO" id="GO:0003700">
    <property type="term" value="F:DNA-binding transcription factor activity"/>
    <property type="evidence" value="ECO:0007669"/>
    <property type="project" value="InterPro"/>
</dbReference>
<sequence>MNLFSTGEVSKQYGVSVRTLRYYDQISLLLPSIKSESGTRMYTKEDLQLLEKITLLKSLSLPLTEIKKIIGEVTIKDILLAQKKDVQTQLNQFQSASKKINTLLHILELQGELDWEHILSLVQANEDTKIAERNQTWETFFSDHERQMLQTSLPKLEDASTAKWVNIIKRIEICLQNNREPSSDEGHLIASDVLLLSHEMFQGDTELEEKFWNARKSETSSQSLNLYPVSNEVLEFLEMAIISYQTINA</sequence>
<dbReference type="CDD" id="cd01106">
    <property type="entry name" value="HTH_TipAL-Mta"/>
    <property type="match status" value="1"/>
</dbReference>
<dbReference type="SMART" id="SM00422">
    <property type="entry name" value="HTH_MERR"/>
    <property type="match status" value="1"/>
</dbReference>
<dbReference type="InterPro" id="IPR047057">
    <property type="entry name" value="MerR_fam"/>
</dbReference>
<dbReference type="AlphaFoldDB" id="A0A160IK70"/>
<evidence type="ECO:0000256" key="1">
    <source>
        <dbReference type="ARBA" id="ARBA00023125"/>
    </source>
</evidence>
<dbReference type="Gene3D" id="1.10.1660.10">
    <property type="match status" value="1"/>
</dbReference>
<gene>
    <name evidence="3" type="ORF">ABE65_006080</name>
</gene>
<dbReference type="GO" id="GO:0003677">
    <property type="term" value="F:DNA binding"/>
    <property type="evidence" value="ECO:0007669"/>
    <property type="project" value="UniProtKB-KW"/>
</dbReference>
<dbReference type="KEGG" id="fpn:ABE65_006080"/>
<organism evidence="3 4">
    <name type="scientific">Fictibacillus phosphorivorans</name>
    <dbReference type="NCBI Taxonomy" id="1221500"/>
    <lineage>
        <taxon>Bacteria</taxon>
        <taxon>Bacillati</taxon>
        <taxon>Bacillota</taxon>
        <taxon>Bacilli</taxon>
        <taxon>Bacillales</taxon>
        <taxon>Fictibacillaceae</taxon>
        <taxon>Fictibacillus</taxon>
    </lineage>
</organism>
<dbReference type="STRING" id="1221500.ABE65_006080"/>
<dbReference type="PANTHER" id="PTHR30204">
    <property type="entry name" value="REDOX-CYCLING DRUG-SENSING TRANSCRIPTIONAL ACTIVATOR SOXR"/>
    <property type="match status" value="1"/>
</dbReference>
<evidence type="ECO:0000313" key="4">
    <source>
        <dbReference type="Proteomes" id="UP000076623"/>
    </source>
</evidence>